<reference evidence="1 2" key="1">
    <citation type="submission" date="2017-11" db="EMBL/GenBank/DDBJ databases">
        <title>Genomic Encyclopedia of Archaeal and Bacterial Type Strains, Phase II (KMG-II): From Individual Species to Whole Genera.</title>
        <authorList>
            <person name="Goeker M."/>
        </authorList>
    </citation>
    <scope>NUCLEOTIDE SEQUENCE [LARGE SCALE GENOMIC DNA]</scope>
    <source>
        <strain evidence="1 2">DSM 27617</strain>
    </source>
</reference>
<organism evidence="1 2">
    <name type="scientific">Chryseobacterium geocarposphaerae</name>
    <dbReference type="NCBI Taxonomy" id="1416776"/>
    <lineage>
        <taxon>Bacteria</taxon>
        <taxon>Pseudomonadati</taxon>
        <taxon>Bacteroidota</taxon>
        <taxon>Flavobacteriia</taxon>
        <taxon>Flavobacteriales</taxon>
        <taxon>Weeksellaceae</taxon>
        <taxon>Chryseobacterium group</taxon>
        <taxon>Chryseobacterium</taxon>
    </lineage>
</organism>
<comment type="caution">
    <text evidence="1">The sequence shown here is derived from an EMBL/GenBank/DDBJ whole genome shotgun (WGS) entry which is preliminary data.</text>
</comment>
<dbReference type="Proteomes" id="UP000228740">
    <property type="component" value="Unassembled WGS sequence"/>
</dbReference>
<dbReference type="OrthoDB" id="1238779at2"/>
<dbReference type="AlphaFoldDB" id="A0A2M9C923"/>
<evidence type="ECO:0000313" key="2">
    <source>
        <dbReference type="Proteomes" id="UP000228740"/>
    </source>
</evidence>
<evidence type="ECO:0000313" key="1">
    <source>
        <dbReference type="EMBL" id="PJJ67338.1"/>
    </source>
</evidence>
<keyword evidence="2" id="KW-1185">Reference proteome</keyword>
<dbReference type="RefSeq" id="WP_100376054.1">
    <property type="nucleotide sequence ID" value="NZ_PGFD01000001.1"/>
</dbReference>
<protein>
    <recommendedName>
        <fullName evidence="3">Tetratricopeptide repeat protein</fullName>
    </recommendedName>
</protein>
<proteinExistence type="predicted"/>
<evidence type="ECO:0008006" key="3">
    <source>
        <dbReference type="Google" id="ProtNLM"/>
    </source>
</evidence>
<gene>
    <name evidence="1" type="ORF">CLV73_1345</name>
</gene>
<accession>A0A2M9C923</accession>
<dbReference type="EMBL" id="PGFD01000001">
    <property type="protein sequence ID" value="PJJ67338.1"/>
    <property type="molecule type" value="Genomic_DNA"/>
</dbReference>
<name>A0A2M9C923_9FLAO</name>
<sequence length="311" mass="36831">MEYSFREKDYKVSRFKTFLTNQIKTKSLETVFNFLGEFIEQNDFEFSDLLSILDRYIDYSKKIGLENANLFAFVDSKIKKLSDSNNPEILLSVSSLHHKIESKYALNFIEDNLDKIPNNTKEKVLVLLFKADILLKNKEFDKAFSILRDCSNQSYGLYIYDSLELKRTIFEKMAFIGELQGQSDVAINFYIYHCAFQASLEFLHFPYLEQYRNFRLPYSIVENPEQEVISIDKHLKEKNIDIHLFNAFLQNFYYTEIPKAFKLEHINIKTFMVTELPVKELTYYTYYISNLSVNELVSTIEFLISQKIKNL</sequence>